<evidence type="ECO:0000256" key="1">
    <source>
        <dbReference type="ARBA" id="ARBA00010879"/>
    </source>
</evidence>
<evidence type="ECO:0000256" key="2">
    <source>
        <dbReference type="ARBA" id="ARBA00012180"/>
    </source>
</evidence>
<dbReference type="AlphaFoldDB" id="A0A8K1G9Y1"/>
<dbReference type="GO" id="GO:0004523">
    <property type="term" value="F:RNA-DNA hybrid ribonuclease activity"/>
    <property type="evidence" value="ECO:0007669"/>
    <property type="project" value="UniProtKB-EC"/>
</dbReference>
<feature type="region of interest" description="Disordered" evidence="3">
    <location>
        <begin position="752"/>
        <end position="776"/>
    </location>
</feature>
<keyword evidence="7" id="KW-1185">Reference proteome</keyword>
<gene>
    <name evidence="6" type="ORF">HGM15179_012724</name>
</gene>
<feature type="compositionally biased region" description="Acidic residues" evidence="3">
    <location>
        <begin position="752"/>
        <end position="770"/>
    </location>
</feature>
<dbReference type="EMBL" id="SWJQ01000441">
    <property type="protein sequence ID" value="TRZ14383.1"/>
    <property type="molecule type" value="Genomic_DNA"/>
</dbReference>
<protein>
    <recommendedName>
        <fullName evidence="2">ribonuclease H</fullName>
        <ecNumber evidence="2">3.1.26.4</ecNumber>
    </recommendedName>
</protein>
<feature type="transmembrane region" description="Helical" evidence="4">
    <location>
        <begin position="697"/>
        <end position="715"/>
    </location>
</feature>
<dbReference type="Proteomes" id="UP000796761">
    <property type="component" value="Unassembled WGS sequence"/>
</dbReference>
<dbReference type="Gene3D" id="1.10.287.210">
    <property type="match status" value="2"/>
</dbReference>
<dbReference type="InterPro" id="IPR036691">
    <property type="entry name" value="Endo/exonu/phosph_ase_sf"/>
</dbReference>
<feature type="domain" description="Reverse transcriptase" evidence="5">
    <location>
        <begin position="223"/>
        <end position="282"/>
    </location>
</feature>
<feature type="transmembrane region" description="Helical" evidence="4">
    <location>
        <begin position="493"/>
        <end position="511"/>
    </location>
</feature>
<evidence type="ECO:0000313" key="6">
    <source>
        <dbReference type="EMBL" id="TRZ14383.1"/>
    </source>
</evidence>
<dbReference type="GO" id="GO:0007508">
    <property type="term" value="P:larval heart development"/>
    <property type="evidence" value="ECO:0007669"/>
    <property type="project" value="TreeGrafter"/>
</dbReference>
<keyword evidence="4" id="KW-1133">Transmembrane helix</keyword>
<dbReference type="PANTHER" id="PTHR33395">
    <property type="entry name" value="TRANSCRIPTASE, PUTATIVE-RELATED-RELATED"/>
    <property type="match status" value="1"/>
</dbReference>
<dbReference type="Gene3D" id="3.60.10.10">
    <property type="entry name" value="Endonuclease/exonuclease/phosphatase"/>
    <property type="match status" value="1"/>
</dbReference>
<dbReference type="InterPro" id="IPR043502">
    <property type="entry name" value="DNA/RNA_pol_sf"/>
</dbReference>
<accession>A0A8K1G9Y1</accession>
<dbReference type="SUPFAM" id="SSF56672">
    <property type="entry name" value="DNA/RNA polymerases"/>
    <property type="match status" value="1"/>
</dbReference>
<name>A0A8K1G9Y1_9PASS</name>
<dbReference type="Gene3D" id="3.30.70.270">
    <property type="match status" value="2"/>
</dbReference>
<evidence type="ECO:0000313" key="7">
    <source>
        <dbReference type="Proteomes" id="UP000796761"/>
    </source>
</evidence>
<dbReference type="PANTHER" id="PTHR33395:SF22">
    <property type="entry name" value="REVERSE TRANSCRIPTASE DOMAIN-CONTAINING PROTEIN"/>
    <property type="match status" value="1"/>
</dbReference>
<evidence type="ECO:0000256" key="4">
    <source>
        <dbReference type="SAM" id="Phobius"/>
    </source>
</evidence>
<keyword evidence="4" id="KW-0472">Membrane</keyword>
<dbReference type="InterPro" id="IPR043128">
    <property type="entry name" value="Rev_trsase/Diguanyl_cyclase"/>
</dbReference>
<evidence type="ECO:0000259" key="5">
    <source>
        <dbReference type="Pfam" id="PF00078"/>
    </source>
</evidence>
<keyword evidence="4" id="KW-0812">Transmembrane</keyword>
<proteinExistence type="inferred from homology"/>
<dbReference type="SUPFAM" id="SSF58069">
    <property type="entry name" value="Virus ectodomain"/>
    <property type="match status" value="2"/>
</dbReference>
<dbReference type="OrthoDB" id="6152807at2759"/>
<dbReference type="GO" id="GO:0031012">
    <property type="term" value="C:extracellular matrix"/>
    <property type="evidence" value="ECO:0007669"/>
    <property type="project" value="TreeGrafter"/>
</dbReference>
<reference evidence="6" key="1">
    <citation type="submission" date="2019-04" db="EMBL/GenBank/DDBJ databases">
        <title>Genome assembly of Zosterops borbonicus 15179.</title>
        <authorList>
            <person name="Leroy T."/>
            <person name="Anselmetti Y."/>
            <person name="Tilak M.-K."/>
            <person name="Nabholz B."/>
        </authorList>
    </citation>
    <scope>NUCLEOTIDE SEQUENCE</scope>
    <source>
        <strain evidence="6">HGM_15179</strain>
        <tissue evidence="6">Muscle</tissue>
    </source>
</reference>
<sequence length="804" mass="91267">MGQCIETNEDGVECLWVRIKGEANKADIVLGVCYRPPNQEEEVDNLFYKQLENVSGSSALVLVGDFKLPDISWELNTAEKRQSRKFLECMDDNFLSQLVLEGCKKATPEPSLLKAEQSQFSQPFLIAEVLHPSDHLGGLSGQVPVLPVLGPQSWMPSSRCVNCTTQYGVTGKVVEDALYPFVMSSKTSLTTTDQQVPFHLSLVEVLWVRNCDRHTGTVVRNRAAHQAIIHHYMDDVLVCAPNNDLLAHALDLTVTALVAAGFELQESKIQKMLPWKYLGLEIGKWTTVPQKLAIRTKIETLADVHHLCGALNWLQIRPVIMMFPSRAPAPVRALQVMAFLGLLQWTVPWIVPQPKANVWRTLTQAIGQDHICLSQASAKDPISSCLMGIPFKEAEFPLALLQFRDKEITRQATLQNRAAIDYLLLLHHYTCEEFKGLCSFNLSSWAEDVRQSIKKIWDMVQNHELRRRPKTESKDNLFGDGELKGWVGSAVKTGLLVSFFLLIIAIAFGVIKRFTQRLITDATSTLSVNHIAAFPPVPPEYFELQEMPPEEEDLDPEDFLPEDEGQWPEPFEQWPTNQQWFGDLYPESEYLAPQQANLTSNALSDLLKDKEITRQATLQNRAAIDYLLLLHHYTCEEFKGLCSFNLSSWAEDVRQSIKKIWDMVQNHELRRRPKTESKDNLFGDGELKGWVGSAVKTGLLVSFFLLIIAIAFGVIKRFTQRLITDATSTLSVNHIAAFPPVPPEYFELQEMPPEEEDLDPEDFLPEDEGQWPEPFEQWPTNQQWFGDLYPESEYLAPQVQFTSF</sequence>
<dbReference type="Pfam" id="PF00078">
    <property type="entry name" value="RVT_1"/>
    <property type="match status" value="1"/>
</dbReference>
<evidence type="ECO:0000256" key="3">
    <source>
        <dbReference type="SAM" id="MobiDB-lite"/>
    </source>
</evidence>
<dbReference type="InterPro" id="IPR000477">
    <property type="entry name" value="RT_dom"/>
</dbReference>
<dbReference type="GO" id="GO:0061343">
    <property type="term" value="P:cell adhesion involved in heart morphogenesis"/>
    <property type="evidence" value="ECO:0007669"/>
    <property type="project" value="TreeGrafter"/>
</dbReference>
<organism evidence="6 7">
    <name type="scientific">Zosterops borbonicus</name>
    <dbReference type="NCBI Taxonomy" id="364589"/>
    <lineage>
        <taxon>Eukaryota</taxon>
        <taxon>Metazoa</taxon>
        <taxon>Chordata</taxon>
        <taxon>Craniata</taxon>
        <taxon>Vertebrata</taxon>
        <taxon>Euteleostomi</taxon>
        <taxon>Archelosauria</taxon>
        <taxon>Archosauria</taxon>
        <taxon>Dinosauria</taxon>
        <taxon>Saurischia</taxon>
        <taxon>Theropoda</taxon>
        <taxon>Coelurosauria</taxon>
        <taxon>Aves</taxon>
        <taxon>Neognathae</taxon>
        <taxon>Neoaves</taxon>
        <taxon>Telluraves</taxon>
        <taxon>Australaves</taxon>
        <taxon>Passeriformes</taxon>
        <taxon>Sylvioidea</taxon>
        <taxon>Zosteropidae</taxon>
        <taxon>Zosterops</taxon>
    </lineage>
</organism>
<comment type="similarity">
    <text evidence="1">Belongs to the beta type-B retroviral polymerase family. HERV class-II K(HML-2) pol subfamily.</text>
</comment>
<comment type="caution">
    <text evidence="6">The sequence shown here is derived from an EMBL/GenBank/DDBJ whole genome shotgun (WGS) entry which is preliminary data.</text>
</comment>
<dbReference type="EC" id="3.1.26.4" evidence="2"/>